<sequence length="104" mass="12127">MWIYKLTLIINVICMVLLSQDNSYSELNYLFIPALVLSLFGLVYKFTNIKFFGYMAMFGLVVFLPIGFLGIYSIREAMDKQNKLNFIRKLENDGYSNRKSKDSN</sequence>
<gene>
    <name evidence="2" type="ORF">GCM10009111_27070</name>
</gene>
<accession>A0ABN1L9C5</accession>
<evidence type="ECO:0000313" key="3">
    <source>
        <dbReference type="Proteomes" id="UP001500021"/>
    </source>
</evidence>
<keyword evidence="1" id="KW-1133">Transmembrane helix</keyword>
<organism evidence="2 3">
    <name type="scientific">Colwellia asteriadis</name>
    <dbReference type="NCBI Taxonomy" id="517723"/>
    <lineage>
        <taxon>Bacteria</taxon>
        <taxon>Pseudomonadati</taxon>
        <taxon>Pseudomonadota</taxon>
        <taxon>Gammaproteobacteria</taxon>
        <taxon>Alteromonadales</taxon>
        <taxon>Colwelliaceae</taxon>
        <taxon>Colwellia</taxon>
    </lineage>
</organism>
<proteinExistence type="predicted"/>
<protein>
    <submittedName>
        <fullName evidence="2">Uncharacterized protein</fullName>
    </submittedName>
</protein>
<dbReference type="EMBL" id="BAAAFA010000009">
    <property type="protein sequence ID" value="GAA0820892.1"/>
    <property type="molecule type" value="Genomic_DNA"/>
</dbReference>
<keyword evidence="1" id="KW-0472">Membrane</keyword>
<comment type="caution">
    <text evidence="2">The sequence shown here is derived from an EMBL/GenBank/DDBJ whole genome shotgun (WGS) entry which is preliminary data.</text>
</comment>
<evidence type="ECO:0000313" key="2">
    <source>
        <dbReference type="EMBL" id="GAA0820892.1"/>
    </source>
</evidence>
<feature type="transmembrane region" description="Helical" evidence="1">
    <location>
        <begin position="52"/>
        <end position="74"/>
    </location>
</feature>
<name>A0ABN1L9C5_9GAMM</name>
<dbReference type="RefSeq" id="WP_343818110.1">
    <property type="nucleotide sequence ID" value="NZ_BAAAFA010000009.1"/>
</dbReference>
<keyword evidence="1" id="KW-0812">Transmembrane</keyword>
<dbReference type="Proteomes" id="UP001500021">
    <property type="component" value="Unassembled WGS sequence"/>
</dbReference>
<feature type="transmembrane region" description="Helical" evidence="1">
    <location>
        <begin position="27"/>
        <end position="46"/>
    </location>
</feature>
<keyword evidence="3" id="KW-1185">Reference proteome</keyword>
<evidence type="ECO:0000256" key="1">
    <source>
        <dbReference type="SAM" id="Phobius"/>
    </source>
</evidence>
<reference evidence="2 3" key="1">
    <citation type="journal article" date="2019" name="Int. J. Syst. Evol. Microbiol.">
        <title>The Global Catalogue of Microorganisms (GCM) 10K type strain sequencing project: providing services to taxonomists for standard genome sequencing and annotation.</title>
        <authorList>
            <consortium name="The Broad Institute Genomics Platform"/>
            <consortium name="The Broad Institute Genome Sequencing Center for Infectious Disease"/>
            <person name="Wu L."/>
            <person name="Ma J."/>
        </authorList>
    </citation>
    <scope>NUCLEOTIDE SEQUENCE [LARGE SCALE GENOMIC DNA]</scope>
    <source>
        <strain evidence="2 3">JCM 15608</strain>
    </source>
</reference>